<keyword evidence="6" id="KW-1185">Reference proteome</keyword>
<dbReference type="InterPro" id="IPR050411">
    <property type="entry name" value="AlphaKG_dependent_hydroxylases"/>
</dbReference>
<evidence type="ECO:0000313" key="6">
    <source>
        <dbReference type="Proteomes" id="UP001215503"/>
    </source>
</evidence>
<keyword evidence="5" id="KW-0223">Dioxygenase</keyword>
<dbReference type="Gene3D" id="3.60.130.10">
    <property type="entry name" value="Clavaminate synthase-like"/>
    <property type="match status" value="1"/>
</dbReference>
<evidence type="ECO:0000256" key="1">
    <source>
        <dbReference type="ARBA" id="ARBA00001954"/>
    </source>
</evidence>
<keyword evidence="2" id="KW-0560">Oxidoreductase</keyword>
<evidence type="ECO:0000256" key="3">
    <source>
        <dbReference type="ARBA" id="ARBA00023194"/>
    </source>
</evidence>
<evidence type="ECO:0000256" key="2">
    <source>
        <dbReference type="ARBA" id="ARBA00023002"/>
    </source>
</evidence>
<accession>A0ABT5YJK7</accession>
<name>A0ABT5YJK7_9PROT</name>
<dbReference type="PANTHER" id="PTHR10696">
    <property type="entry name" value="GAMMA-BUTYROBETAINE HYDROXYLASE-RELATED"/>
    <property type="match status" value="1"/>
</dbReference>
<dbReference type="InterPro" id="IPR003819">
    <property type="entry name" value="TauD/TfdA-like"/>
</dbReference>
<feature type="domain" description="TauD/TfdA-like" evidence="4">
    <location>
        <begin position="29"/>
        <end position="324"/>
    </location>
</feature>
<dbReference type="SUPFAM" id="SSF51197">
    <property type="entry name" value="Clavaminate synthase-like"/>
    <property type="match status" value="1"/>
</dbReference>
<organism evidence="5 6">
    <name type="scientific">Aquibaculum arenosum</name>
    <dbReference type="NCBI Taxonomy" id="3032591"/>
    <lineage>
        <taxon>Bacteria</taxon>
        <taxon>Pseudomonadati</taxon>
        <taxon>Pseudomonadota</taxon>
        <taxon>Alphaproteobacteria</taxon>
        <taxon>Rhodospirillales</taxon>
        <taxon>Rhodovibrionaceae</taxon>
        <taxon>Aquibaculum</taxon>
    </lineage>
</organism>
<dbReference type="GO" id="GO:0051213">
    <property type="term" value="F:dioxygenase activity"/>
    <property type="evidence" value="ECO:0007669"/>
    <property type="project" value="UniProtKB-KW"/>
</dbReference>
<comment type="cofactor">
    <cofactor evidence="1">
        <name>Fe(2+)</name>
        <dbReference type="ChEBI" id="CHEBI:29033"/>
    </cofactor>
</comment>
<protein>
    <submittedName>
        <fullName evidence="5">TauD/TfdA family dioxygenase</fullName>
    </submittedName>
</protein>
<dbReference type="InterPro" id="IPR042098">
    <property type="entry name" value="TauD-like_sf"/>
</dbReference>
<keyword evidence="3" id="KW-0045">Antibiotic biosynthesis</keyword>
<reference evidence="5 6" key="1">
    <citation type="submission" date="2023-03" db="EMBL/GenBank/DDBJ databases">
        <title>Fodinicurvata sp. CAU 1616 isolated from sea sendiment.</title>
        <authorList>
            <person name="Kim W."/>
        </authorList>
    </citation>
    <scope>NUCLEOTIDE SEQUENCE [LARGE SCALE GENOMIC DNA]</scope>
    <source>
        <strain evidence="5 6">CAU 1616</strain>
    </source>
</reference>
<proteinExistence type="predicted"/>
<comment type="caution">
    <text evidence="5">The sequence shown here is derived from an EMBL/GenBank/DDBJ whole genome shotgun (WGS) entry which is preliminary data.</text>
</comment>
<dbReference type="PANTHER" id="PTHR10696:SF56">
    <property type="entry name" value="TAUD_TFDA-LIKE DOMAIN-CONTAINING PROTEIN"/>
    <property type="match status" value="1"/>
</dbReference>
<dbReference type="EMBL" id="JARHUD010000002">
    <property type="protein sequence ID" value="MDF2095131.1"/>
    <property type="molecule type" value="Genomic_DNA"/>
</dbReference>
<dbReference type="Proteomes" id="UP001215503">
    <property type="component" value="Unassembled WGS sequence"/>
</dbReference>
<dbReference type="RefSeq" id="WP_275820263.1">
    <property type="nucleotide sequence ID" value="NZ_JARHUD010000002.1"/>
</dbReference>
<evidence type="ECO:0000313" key="5">
    <source>
        <dbReference type="EMBL" id="MDF2095131.1"/>
    </source>
</evidence>
<sequence length="327" mass="35905">MDAQPLLAGSPMPLVPVVTAETSTSPEGAVAWAEANAAALDALVSRSGALLLRGFAIETVQDFRAVCRAIRPDLKGYAGGDSPRSAVGEQVYTSTEYPSHLEVLLHNELSYAGWSPERVFFCCLIPAETGGETQIADGRAIYRSLPAPIREAFEERGVIYHQHLWDAEGEPGVGKSWQETFETNDRAAAECYLREAGMDFEWTTFGLRTRARHAAVRVHPVTGETCWYNQADQWHRAFDSVKVAIGRQDDLRFDPRTAGEATLGNHATYGDGGEIDPADLEVVREVSRGCEVLFPWRAGDIMLLDNLLTMHGRKPFTGARRVLVAMA</sequence>
<evidence type="ECO:0000259" key="4">
    <source>
        <dbReference type="Pfam" id="PF02668"/>
    </source>
</evidence>
<dbReference type="Pfam" id="PF02668">
    <property type="entry name" value="TauD"/>
    <property type="match status" value="1"/>
</dbReference>
<gene>
    <name evidence="5" type="ORF">P2G67_03980</name>
</gene>